<feature type="compositionally biased region" description="Low complexity" evidence="1">
    <location>
        <begin position="306"/>
        <end position="325"/>
    </location>
</feature>
<protein>
    <submittedName>
        <fullName evidence="2">Uncharacterized protein</fullName>
    </submittedName>
</protein>
<evidence type="ECO:0000313" key="2">
    <source>
        <dbReference type="EMBL" id="KAK6354558.1"/>
    </source>
</evidence>
<evidence type="ECO:0000256" key="1">
    <source>
        <dbReference type="SAM" id="MobiDB-lite"/>
    </source>
</evidence>
<evidence type="ECO:0000313" key="3">
    <source>
        <dbReference type="Proteomes" id="UP001375240"/>
    </source>
</evidence>
<dbReference type="Proteomes" id="UP001375240">
    <property type="component" value="Unassembled WGS sequence"/>
</dbReference>
<accession>A0AAV9V480</accession>
<organism evidence="2 3">
    <name type="scientific">Orbilia brochopaga</name>
    <dbReference type="NCBI Taxonomy" id="3140254"/>
    <lineage>
        <taxon>Eukaryota</taxon>
        <taxon>Fungi</taxon>
        <taxon>Dikarya</taxon>
        <taxon>Ascomycota</taxon>
        <taxon>Pezizomycotina</taxon>
        <taxon>Orbiliomycetes</taxon>
        <taxon>Orbiliales</taxon>
        <taxon>Orbiliaceae</taxon>
        <taxon>Orbilia</taxon>
    </lineage>
</organism>
<keyword evidence="3" id="KW-1185">Reference proteome</keyword>
<feature type="compositionally biased region" description="Polar residues" evidence="1">
    <location>
        <begin position="70"/>
        <end position="88"/>
    </location>
</feature>
<gene>
    <name evidence="2" type="ORF">TWF696_003700</name>
</gene>
<sequence length="428" mass="48598">MGLERMAICSLGLMDDTLQLKKKEEELILMSKNNDKRPPRSTETYNQECFKRKTVDADFESIHSLIRLSASSMTEPHTQRLSSPQSSHVPKKLPKGNVRQPQCSSRPPRDPRPMYSQEEADAILYYRDSVQLPWKKVVDAWNNLYDVHTGRRWGPRTISGLQSHYYRMLGFDKSNGRRPSAPNPEIGLLKTSDRRYWWTYGMHPSVMDKLIRATPKELKDAAKQHVRRLRKEAHKGPRRQRKITKRLADQGDIICLDEDLPATMIEDLAVPDIKVDYSEDMERLPSVDNFEQQSASDSDGFVDTDSSVSSPPSSRTSLTPSPRASLDLGSRPSTSLENPKVNITALPSFRMLDSIAGQGAYSPRTTTSPTSRLDRHIPQPRGIAFPSLQYLDSFRVSKYSKYDTPKPTSPRLAYRNPMAFSNILSVSS</sequence>
<feature type="region of interest" description="Disordered" evidence="1">
    <location>
        <begin position="70"/>
        <end position="115"/>
    </location>
</feature>
<feature type="region of interest" description="Disordered" evidence="1">
    <location>
        <begin position="290"/>
        <end position="339"/>
    </location>
</feature>
<reference evidence="2 3" key="1">
    <citation type="submission" date="2019-10" db="EMBL/GenBank/DDBJ databases">
        <authorList>
            <person name="Palmer J.M."/>
        </authorList>
    </citation>
    <scope>NUCLEOTIDE SEQUENCE [LARGE SCALE GENOMIC DNA]</scope>
    <source>
        <strain evidence="2 3">TWF696</strain>
    </source>
</reference>
<name>A0AAV9V480_9PEZI</name>
<dbReference type="AlphaFoldDB" id="A0AAV9V480"/>
<dbReference type="EMBL" id="JAVHNQ010000002">
    <property type="protein sequence ID" value="KAK6354558.1"/>
    <property type="molecule type" value="Genomic_DNA"/>
</dbReference>
<comment type="caution">
    <text evidence="2">The sequence shown here is derived from an EMBL/GenBank/DDBJ whole genome shotgun (WGS) entry which is preliminary data.</text>
</comment>
<proteinExistence type="predicted"/>